<name>A0A2S2PNR4_SCHGA</name>
<keyword evidence="2" id="KW-0812">Transmembrane</keyword>
<dbReference type="AlphaFoldDB" id="A0A2S2PNR4"/>
<keyword evidence="2" id="KW-1133">Transmembrane helix</keyword>
<sequence length="311" mass="36041">MGFVKKKKYTHKIMSYKNVRYQEDSWRRRLYININYHYYIIVKTIYTWEISKFCVENVKNFWVIKLYFILFSILILIFILIYLLSCAALFPYFDLDSHHRRRRRRRRRDRPATPLVCRFRFVQDFVVRAQCPAGNTQRSFLGFAHEICDFRLSLLLASHSALLLLLCCRSGRRVRCGRLVATLRRTYAFPRVTVGRAVAQRTFVDEIKVPRPRIGRGGRAQLSVQPRPRLRGIGRRTEQHAPHAQHGRFARDRRGSVVVVVDAGAVVVVVVDVAQGIGFGHEHSPAVVDGSSTVGGRSRHAIRNGHGDRRV</sequence>
<feature type="transmembrane region" description="Helical" evidence="2">
    <location>
        <begin position="30"/>
        <end position="48"/>
    </location>
</feature>
<evidence type="ECO:0000256" key="1">
    <source>
        <dbReference type="SAM" id="MobiDB-lite"/>
    </source>
</evidence>
<evidence type="ECO:0000256" key="2">
    <source>
        <dbReference type="SAM" id="Phobius"/>
    </source>
</evidence>
<dbReference type="EMBL" id="GGMR01018481">
    <property type="protein sequence ID" value="MBY31100.1"/>
    <property type="molecule type" value="Transcribed_RNA"/>
</dbReference>
<reference evidence="3" key="1">
    <citation type="submission" date="2018-04" db="EMBL/GenBank/DDBJ databases">
        <title>Transcriptome of Schizaphis graminum biotype I.</title>
        <authorList>
            <person name="Scully E.D."/>
            <person name="Geib S.M."/>
            <person name="Palmer N.A."/>
            <person name="Koch K."/>
            <person name="Bradshaw J."/>
            <person name="Heng-Moss T."/>
            <person name="Sarath G."/>
        </authorList>
    </citation>
    <scope>NUCLEOTIDE SEQUENCE</scope>
</reference>
<accession>A0A2S2PNR4</accession>
<protein>
    <submittedName>
        <fullName evidence="3">Uncharacterized protein</fullName>
    </submittedName>
</protein>
<feature type="transmembrane region" description="Helical" evidence="2">
    <location>
        <begin position="68"/>
        <end position="95"/>
    </location>
</feature>
<proteinExistence type="predicted"/>
<gene>
    <name evidence="3" type="ORF">g.72344</name>
</gene>
<feature type="region of interest" description="Disordered" evidence="1">
    <location>
        <begin position="282"/>
        <end position="311"/>
    </location>
</feature>
<organism evidence="3">
    <name type="scientific">Schizaphis graminum</name>
    <name type="common">Green bug aphid</name>
    <dbReference type="NCBI Taxonomy" id="13262"/>
    <lineage>
        <taxon>Eukaryota</taxon>
        <taxon>Metazoa</taxon>
        <taxon>Ecdysozoa</taxon>
        <taxon>Arthropoda</taxon>
        <taxon>Hexapoda</taxon>
        <taxon>Insecta</taxon>
        <taxon>Pterygota</taxon>
        <taxon>Neoptera</taxon>
        <taxon>Paraneoptera</taxon>
        <taxon>Hemiptera</taxon>
        <taxon>Sternorrhyncha</taxon>
        <taxon>Aphidomorpha</taxon>
        <taxon>Aphidoidea</taxon>
        <taxon>Aphididae</taxon>
        <taxon>Aphidini</taxon>
        <taxon>Schizaphis</taxon>
    </lineage>
</organism>
<evidence type="ECO:0000313" key="3">
    <source>
        <dbReference type="EMBL" id="MBY31100.1"/>
    </source>
</evidence>
<keyword evidence="2" id="KW-0472">Membrane</keyword>